<dbReference type="EMBL" id="LNGC01000027">
    <property type="protein sequence ID" value="KYC52309.1"/>
    <property type="molecule type" value="Genomic_DNA"/>
</dbReference>
<gene>
    <name evidence="1" type="ORF">AMQ22_00873</name>
</gene>
<evidence type="ECO:0008006" key="3">
    <source>
        <dbReference type="Google" id="ProtNLM"/>
    </source>
</evidence>
<proteinExistence type="predicted"/>
<evidence type="ECO:0000313" key="2">
    <source>
        <dbReference type="Proteomes" id="UP000075398"/>
    </source>
</evidence>
<evidence type="ECO:0000313" key="1">
    <source>
        <dbReference type="EMBL" id="KYC52309.1"/>
    </source>
</evidence>
<accession>A0A150J4Y7</accession>
<comment type="caution">
    <text evidence="1">The sequence shown here is derived from an EMBL/GenBank/DDBJ whole genome shotgun (WGS) entry which is preliminary data.</text>
</comment>
<sequence length="52" mass="5418">MVKICSVGGSFDVDMAEGPEGYVCTECGTQYKGIGKDPKCPKCSSSKVVKIG</sequence>
<dbReference type="AlphaFoldDB" id="A0A150J4Y7"/>
<organism evidence="1 2">
    <name type="scientific">Candidatus Methanofastidiosum methylothiophilum</name>
    <dbReference type="NCBI Taxonomy" id="1705564"/>
    <lineage>
        <taxon>Archaea</taxon>
        <taxon>Methanobacteriati</taxon>
        <taxon>Methanobacteriota</taxon>
        <taxon>Stenosarchaea group</taxon>
        <taxon>Candidatus Methanofastidiosia</taxon>
        <taxon>Candidatus Methanofastidiosales</taxon>
        <taxon>Candidatus Methanofastidiosaceae</taxon>
        <taxon>Candidatus Methanofastidiosum</taxon>
    </lineage>
</organism>
<reference evidence="1 2" key="1">
    <citation type="journal article" date="2016" name="ISME J.">
        <title>Chasing the elusive Euryarchaeota class WSA2: genomes reveal a uniquely fastidious methyl-reducing methanogen.</title>
        <authorList>
            <person name="Nobu M.K."/>
            <person name="Narihiro T."/>
            <person name="Kuroda K."/>
            <person name="Mei R."/>
            <person name="Liu W.T."/>
        </authorList>
    </citation>
    <scope>NUCLEOTIDE SEQUENCE [LARGE SCALE GENOMIC DNA]</scope>
    <source>
        <strain evidence="1">U1lsi0528_Bin055</strain>
    </source>
</reference>
<name>A0A150J4Y7_9EURY</name>
<protein>
    <recommendedName>
        <fullName evidence="3">Rubredoxin-like domain-containing protein</fullName>
    </recommendedName>
</protein>
<dbReference type="SUPFAM" id="SSF57802">
    <property type="entry name" value="Rubredoxin-like"/>
    <property type="match status" value="1"/>
</dbReference>
<dbReference type="Proteomes" id="UP000075398">
    <property type="component" value="Unassembled WGS sequence"/>
</dbReference>